<dbReference type="PANTHER" id="PTHR23354:SF62">
    <property type="entry name" value="MUSTARD, ISOFORM V"/>
    <property type="match status" value="1"/>
</dbReference>
<feature type="compositionally biased region" description="Low complexity" evidence="5">
    <location>
        <begin position="101"/>
        <end position="111"/>
    </location>
</feature>
<dbReference type="SMART" id="SM00584">
    <property type="entry name" value="TLDc"/>
    <property type="match status" value="1"/>
</dbReference>
<feature type="compositionally biased region" description="Polar residues" evidence="5">
    <location>
        <begin position="454"/>
        <end position="477"/>
    </location>
</feature>
<dbReference type="GO" id="GO:0005739">
    <property type="term" value="C:mitochondrion"/>
    <property type="evidence" value="ECO:0007669"/>
    <property type="project" value="UniProtKB-SubCell"/>
</dbReference>
<evidence type="ECO:0000313" key="8">
    <source>
        <dbReference type="EMBL" id="KAK2156746.1"/>
    </source>
</evidence>
<accession>A0AAD9N6F4</accession>
<feature type="region of interest" description="Disordered" evidence="5">
    <location>
        <begin position="1"/>
        <end position="43"/>
    </location>
</feature>
<dbReference type="Proteomes" id="UP001208570">
    <property type="component" value="Unassembled WGS sequence"/>
</dbReference>
<feature type="region of interest" description="Disordered" evidence="5">
    <location>
        <begin position="549"/>
        <end position="570"/>
    </location>
</feature>
<comment type="subcellular location">
    <subcellularLocation>
        <location evidence="1">Mitochondrion</location>
    </subcellularLocation>
</comment>
<dbReference type="PANTHER" id="PTHR23354">
    <property type="entry name" value="NUCLEOLAR PROTEIN 7/ESTROGEN RECEPTOR COACTIVATOR-RELATED"/>
    <property type="match status" value="1"/>
</dbReference>
<comment type="caution">
    <text evidence="8">The sequence shown here is derived from an EMBL/GenBank/DDBJ whole genome shotgun (WGS) entry which is preliminary data.</text>
</comment>
<evidence type="ECO:0000259" key="6">
    <source>
        <dbReference type="PROSITE" id="PS51782"/>
    </source>
</evidence>
<feature type="compositionally biased region" description="Polar residues" evidence="5">
    <location>
        <begin position="549"/>
        <end position="566"/>
    </location>
</feature>
<feature type="compositionally biased region" description="Polar residues" evidence="5">
    <location>
        <begin position="112"/>
        <end position="130"/>
    </location>
</feature>
<feature type="compositionally biased region" description="Polar residues" evidence="5">
    <location>
        <begin position="420"/>
        <end position="434"/>
    </location>
</feature>
<dbReference type="SUPFAM" id="SSF54106">
    <property type="entry name" value="LysM domain"/>
    <property type="match status" value="1"/>
</dbReference>
<dbReference type="Gene3D" id="3.10.350.10">
    <property type="entry name" value="LysM domain"/>
    <property type="match status" value="1"/>
</dbReference>
<feature type="domain" description="TLDc" evidence="7">
    <location>
        <begin position="650"/>
        <end position="874"/>
    </location>
</feature>
<feature type="domain" description="LysM" evidence="6">
    <location>
        <begin position="49"/>
        <end position="92"/>
    </location>
</feature>
<evidence type="ECO:0000256" key="1">
    <source>
        <dbReference type="ARBA" id="ARBA00004173"/>
    </source>
</evidence>
<name>A0AAD9N6F4_9ANNE</name>
<evidence type="ECO:0000256" key="2">
    <source>
        <dbReference type="ARBA" id="ARBA00009540"/>
    </source>
</evidence>
<dbReference type="InterPro" id="IPR006571">
    <property type="entry name" value="TLDc_dom"/>
</dbReference>
<evidence type="ECO:0000256" key="3">
    <source>
        <dbReference type="ARBA" id="ARBA00023128"/>
    </source>
</evidence>
<dbReference type="CDD" id="cd00118">
    <property type="entry name" value="LysM"/>
    <property type="match status" value="1"/>
</dbReference>
<feature type="compositionally biased region" description="Low complexity" evidence="5">
    <location>
        <begin position="499"/>
        <end position="511"/>
    </location>
</feature>
<protein>
    <recommendedName>
        <fullName evidence="4">Oxidation resistance protein 1</fullName>
    </recommendedName>
</protein>
<dbReference type="GO" id="GO:0006979">
    <property type="term" value="P:response to oxidative stress"/>
    <property type="evidence" value="ECO:0007669"/>
    <property type="project" value="TreeGrafter"/>
</dbReference>
<dbReference type="PROSITE" id="PS51782">
    <property type="entry name" value="LYSM"/>
    <property type="match status" value="1"/>
</dbReference>
<sequence>MSSSDMTSQDSAPASTDQTQDKKYVDGVSPRSNAEKRKSRHLIQPKGTITYEVSGSDTLASIAAQFDTTTSELKKTNKLMTSMVFPGQILYIPDKDYIPSENSSPASVSSPHEVTSPTDAAESPPTSGATSPKHVTKPAFDWKLMARGKGPGLAERQKSTESPGTGHIPPPSEEQVKQLDEDCSERFIKVTVKHITDGQGVVSGVLLVTPNAIMFDPNVSDPLVIDRGAEEYGMIAPMDTVISAAMYHDIAAMNKHKRSNGEKPIEVYHDKTCPLYRERVPTPSACDDDPENGTSPVTLIRHSESVCSCGAMDKLSDVQDVPTSSTDSVTSAQVVIANEMSAKVGFTADAAESFESCAKPELGESPNHISTASDGSDHSCAIKVNELKIDSGFPVDGLSTALISLSTNTPPEYHTKSLPDGNTSTTVDSASGNDGQAVPPSEASGKCSDDLTRAKTNNATSTSLGSNMQIGNIQQRARSPEGHQTGRSPSPHKEDMSIPRDSGGSPRPSSSPKDHGLLSRTLESLSSLGSSFPGSPNLSSLATGLFNWNQDGSPESNATASALTSEKSQDDNDVFMETEPTTLHQPSFGSQGNTAQMDEGIRSSDDIVEAKSNMHTDIEMESIVKLSDKPELFKDLSGKIVKNNDLHYAGIVDHLYAFFLRWSPTIYGSDEEINARDRGFVVINGSEDEEDIDIIDDHFDKNAAKTRHVTKDWEIVTLEEARRRLTCAEVESLPLPELSENSSILTEEHIRQVFGAMLPCAIVMSDHFYGTGESFLFTFYGDFKRNTNKENGWFRRKAGISDVIARFGWSGANNFFIKGNADSLSVGAGQGSFGLWLDGDLYHGRTQSCETYDNDLLTVCEDFVVQAVEAWGFK</sequence>
<gene>
    <name evidence="8" type="ORF">LSH36_206g03034</name>
</gene>
<keyword evidence="9" id="KW-1185">Reference proteome</keyword>
<dbReference type="Pfam" id="PF07534">
    <property type="entry name" value="TLD"/>
    <property type="match status" value="1"/>
</dbReference>
<keyword evidence="3" id="KW-0496">Mitochondrion</keyword>
<evidence type="ECO:0000313" key="9">
    <source>
        <dbReference type="Proteomes" id="UP001208570"/>
    </source>
</evidence>
<feature type="region of interest" description="Disordered" evidence="5">
    <location>
        <begin position="408"/>
        <end position="517"/>
    </location>
</feature>
<reference evidence="8" key="1">
    <citation type="journal article" date="2023" name="Mol. Biol. Evol.">
        <title>Third-Generation Sequencing Reveals the Adaptive Role of the Epigenome in Three Deep-Sea Polychaetes.</title>
        <authorList>
            <person name="Perez M."/>
            <person name="Aroh O."/>
            <person name="Sun Y."/>
            <person name="Lan Y."/>
            <person name="Juniper S.K."/>
            <person name="Young C.R."/>
            <person name="Angers B."/>
            <person name="Qian P.Y."/>
        </authorList>
    </citation>
    <scope>NUCLEOTIDE SEQUENCE</scope>
    <source>
        <strain evidence="8">P08H-3</strain>
    </source>
</reference>
<dbReference type="EMBL" id="JAODUP010000206">
    <property type="protein sequence ID" value="KAK2156746.1"/>
    <property type="molecule type" value="Genomic_DNA"/>
</dbReference>
<feature type="region of interest" description="Disordered" evidence="5">
    <location>
        <begin position="101"/>
        <end position="175"/>
    </location>
</feature>
<feature type="compositionally biased region" description="Polar residues" evidence="5">
    <location>
        <begin position="1"/>
        <end position="18"/>
    </location>
</feature>
<evidence type="ECO:0000256" key="5">
    <source>
        <dbReference type="SAM" id="MobiDB-lite"/>
    </source>
</evidence>
<dbReference type="SMART" id="SM00257">
    <property type="entry name" value="LysM"/>
    <property type="match status" value="1"/>
</dbReference>
<dbReference type="Pfam" id="PF01476">
    <property type="entry name" value="LysM"/>
    <property type="match status" value="1"/>
</dbReference>
<comment type="similarity">
    <text evidence="2">Belongs to the OXR1 family.</text>
</comment>
<organism evidence="8 9">
    <name type="scientific">Paralvinella palmiformis</name>
    <dbReference type="NCBI Taxonomy" id="53620"/>
    <lineage>
        <taxon>Eukaryota</taxon>
        <taxon>Metazoa</taxon>
        <taxon>Spiralia</taxon>
        <taxon>Lophotrochozoa</taxon>
        <taxon>Annelida</taxon>
        <taxon>Polychaeta</taxon>
        <taxon>Sedentaria</taxon>
        <taxon>Canalipalpata</taxon>
        <taxon>Terebellida</taxon>
        <taxon>Terebelliformia</taxon>
        <taxon>Alvinellidae</taxon>
        <taxon>Paralvinella</taxon>
    </lineage>
</organism>
<dbReference type="AlphaFoldDB" id="A0AAD9N6F4"/>
<evidence type="ECO:0000259" key="7">
    <source>
        <dbReference type="PROSITE" id="PS51886"/>
    </source>
</evidence>
<dbReference type="PROSITE" id="PS51886">
    <property type="entry name" value="TLDC"/>
    <property type="match status" value="1"/>
</dbReference>
<proteinExistence type="inferred from homology"/>
<dbReference type="InterPro" id="IPR018392">
    <property type="entry name" value="LysM"/>
</dbReference>
<dbReference type="InterPro" id="IPR036779">
    <property type="entry name" value="LysM_dom_sf"/>
</dbReference>
<dbReference type="GO" id="GO:0005634">
    <property type="term" value="C:nucleus"/>
    <property type="evidence" value="ECO:0007669"/>
    <property type="project" value="TreeGrafter"/>
</dbReference>
<evidence type="ECO:0000256" key="4">
    <source>
        <dbReference type="ARBA" id="ARBA00040604"/>
    </source>
</evidence>